<dbReference type="PANTHER" id="PTHR31451">
    <property type="match status" value="1"/>
</dbReference>
<dbReference type="AlphaFoldDB" id="A0A068UFZ2"/>
<evidence type="ECO:0000256" key="3">
    <source>
        <dbReference type="ARBA" id="ARBA00005641"/>
    </source>
</evidence>
<dbReference type="InterPro" id="IPR045053">
    <property type="entry name" value="MAN-like"/>
</dbReference>
<dbReference type="GO" id="GO:0005576">
    <property type="term" value="C:extracellular region"/>
    <property type="evidence" value="ECO:0007669"/>
    <property type="project" value="UniProtKB-SubCell"/>
</dbReference>
<dbReference type="PANTHER" id="PTHR31451:SF60">
    <property type="entry name" value="MANNAN ENDO-1,4-BETA-MANNOSIDASE 1"/>
    <property type="match status" value="1"/>
</dbReference>
<dbReference type="GO" id="GO:0016985">
    <property type="term" value="F:mannan endo-1,4-beta-mannosidase activity"/>
    <property type="evidence" value="ECO:0007669"/>
    <property type="project" value="UniProtKB-EC"/>
</dbReference>
<keyword evidence="8" id="KW-0732">Signal</keyword>
<feature type="chain" id="PRO_5001657634" description="mannan endo-1,4-beta-mannosidase" evidence="8">
    <location>
        <begin position="24"/>
        <end position="426"/>
    </location>
</feature>
<keyword evidence="6" id="KW-0378">Hydrolase</keyword>
<dbReference type="InParanoid" id="A0A068UFZ2"/>
<comment type="similarity">
    <text evidence="3">Belongs to the glycosyl hydrolase 5 (cellulase A) family.</text>
</comment>
<comment type="catalytic activity">
    <reaction evidence="1">
        <text>Random hydrolysis of (1-&gt;4)-beta-D-mannosidic linkages in mannans, galactomannans and glucomannans.</text>
        <dbReference type="EC" id="3.2.1.78"/>
    </reaction>
</comment>
<evidence type="ECO:0000256" key="4">
    <source>
        <dbReference type="ARBA" id="ARBA00012706"/>
    </source>
</evidence>
<dbReference type="EMBL" id="HG739110">
    <property type="protein sequence ID" value="CDP07490.1"/>
    <property type="molecule type" value="Genomic_DNA"/>
</dbReference>
<dbReference type="OMA" id="MNLGIDT"/>
<proteinExistence type="inferred from homology"/>
<evidence type="ECO:0000256" key="1">
    <source>
        <dbReference type="ARBA" id="ARBA00001678"/>
    </source>
</evidence>
<dbReference type="FunFam" id="3.20.20.80:FF:000012">
    <property type="entry name" value="Mannan endo-1,4-beta-mannosidase 6"/>
    <property type="match status" value="1"/>
</dbReference>
<sequence>MKKHFGPFFLIFLFLIHNRRTSSEVSAQDEFIRTEGVQFLEEGSPFYANGFNAYWLMIFGSDPSKQNKVSTAFEEAVSHGLTVARTWAFNDGGDFPLQFSPGNYNEKMFQGLDLVISEARKYGIRLILSLVNNYDNFGGKKQYVDWARSKGENLNSDDDFFTNAVVKGYYKDHIKAVLTRQNSITGVFYKDDPIIMAWELMNEPRCTTDASGKTIQAWISEMGSYLKSIDRNHLLGAGLEGFYGPSNAQKQHLNPNFQAGTDFIASNQIKDIDFATVHSYPDAWLAGQSEEAQLSFLINWLQSHIQDAEKILQKPLLFTEFGKSSKDPGFNMNQRDLLFNTVYSTIYSSASGGGAAAGGLFWQFLTEGMDPLRDGYEVILSESSSTASIIVQQSRRLNKIRRMYSRNSNVLPKKEARNYDGDNLGP</sequence>
<comment type="subcellular location">
    <subcellularLocation>
        <location evidence="2">Secreted</location>
    </subcellularLocation>
</comment>
<dbReference type="GO" id="GO:0000272">
    <property type="term" value="P:polysaccharide catabolic process"/>
    <property type="evidence" value="ECO:0007669"/>
    <property type="project" value="InterPro"/>
</dbReference>
<dbReference type="Gene3D" id="3.20.20.80">
    <property type="entry name" value="Glycosidases"/>
    <property type="match status" value="1"/>
</dbReference>
<keyword evidence="5" id="KW-0964">Secreted</keyword>
<dbReference type="InterPro" id="IPR017853">
    <property type="entry name" value="GH"/>
</dbReference>
<dbReference type="Pfam" id="PF26410">
    <property type="entry name" value="GH5_mannosidase"/>
    <property type="match status" value="1"/>
</dbReference>
<evidence type="ECO:0000256" key="7">
    <source>
        <dbReference type="ARBA" id="ARBA00023295"/>
    </source>
</evidence>
<evidence type="ECO:0000256" key="8">
    <source>
        <dbReference type="SAM" id="SignalP"/>
    </source>
</evidence>
<accession>A0A068UFZ2</accession>
<evidence type="ECO:0000313" key="11">
    <source>
        <dbReference type="Proteomes" id="UP000295252"/>
    </source>
</evidence>
<dbReference type="EC" id="3.2.1.78" evidence="4"/>
<dbReference type="InterPro" id="IPR001547">
    <property type="entry name" value="Glyco_hydro_5"/>
</dbReference>
<name>A0A068UFZ2_COFCA</name>
<evidence type="ECO:0000256" key="5">
    <source>
        <dbReference type="ARBA" id="ARBA00022525"/>
    </source>
</evidence>
<evidence type="ECO:0000256" key="2">
    <source>
        <dbReference type="ARBA" id="ARBA00004613"/>
    </source>
</evidence>
<evidence type="ECO:0000313" key="10">
    <source>
        <dbReference type="EMBL" id="CDP07490.1"/>
    </source>
</evidence>
<evidence type="ECO:0000259" key="9">
    <source>
        <dbReference type="Pfam" id="PF26410"/>
    </source>
</evidence>
<organism evidence="10 11">
    <name type="scientific">Coffea canephora</name>
    <name type="common">Robusta coffee</name>
    <dbReference type="NCBI Taxonomy" id="49390"/>
    <lineage>
        <taxon>Eukaryota</taxon>
        <taxon>Viridiplantae</taxon>
        <taxon>Streptophyta</taxon>
        <taxon>Embryophyta</taxon>
        <taxon>Tracheophyta</taxon>
        <taxon>Spermatophyta</taxon>
        <taxon>Magnoliopsida</taxon>
        <taxon>eudicotyledons</taxon>
        <taxon>Gunneridae</taxon>
        <taxon>Pentapetalae</taxon>
        <taxon>asterids</taxon>
        <taxon>lamiids</taxon>
        <taxon>Gentianales</taxon>
        <taxon>Rubiaceae</taxon>
        <taxon>Ixoroideae</taxon>
        <taxon>Gardenieae complex</taxon>
        <taxon>Bertiereae - Coffeeae clade</taxon>
        <taxon>Coffeeae</taxon>
        <taxon>Coffea</taxon>
    </lineage>
</organism>
<gene>
    <name evidence="10" type="ORF">GSCOC_T00024765001</name>
</gene>
<dbReference type="SUPFAM" id="SSF51445">
    <property type="entry name" value="(Trans)glycosidases"/>
    <property type="match status" value="1"/>
</dbReference>
<keyword evidence="11" id="KW-1185">Reference proteome</keyword>
<dbReference type="Gramene" id="CDP07490">
    <property type="protein sequence ID" value="CDP07490"/>
    <property type="gene ID" value="GSCOC_T00024765001"/>
</dbReference>
<keyword evidence="7" id="KW-0326">Glycosidase</keyword>
<evidence type="ECO:0000256" key="6">
    <source>
        <dbReference type="ARBA" id="ARBA00022801"/>
    </source>
</evidence>
<dbReference type="PhylomeDB" id="A0A068UFZ2"/>
<dbReference type="Proteomes" id="UP000295252">
    <property type="component" value="Chromosome II"/>
</dbReference>
<feature type="domain" description="Glycoside hydrolase family 5" evidence="9">
    <location>
        <begin position="30"/>
        <end position="364"/>
    </location>
</feature>
<dbReference type="STRING" id="49390.A0A068UFZ2"/>
<feature type="signal peptide" evidence="8">
    <location>
        <begin position="1"/>
        <end position="23"/>
    </location>
</feature>
<protein>
    <recommendedName>
        <fullName evidence="4">mannan endo-1,4-beta-mannosidase</fullName>
        <ecNumber evidence="4">3.2.1.78</ecNumber>
    </recommendedName>
</protein>
<reference evidence="11" key="1">
    <citation type="journal article" date="2014" name="Science">
        <title>The coffee genome provides insight into the convergent evolution of caffeine biosynthesis.</title>
        <authorList>
            <person name="Denoeud F."/>
            <person name="Carretero-Paulet L."/>
            <person name="Dereeper A."/>
            <person name="Droc G."/>
            <person name="Guyot R."/>
            <person name="Pietrella M."/>
            <person name="Zheng C."/>
            <person name="Alberti A."/>
            <person name="Anthony F."/>
            <person name="Aprea G."/>
            <person name="Aury J.M."/>
            <person name="Bento P."/>
            <person name="Bernard M."/>
            <person name="Bocs S."/>
            <person name="Campa C."/>
            <person name="Cenci A."/>
            <person name="Combes M.C."/>
            <person name="Crouzillat D."/>
            <person name="Da Silva C."/>
            <person name="Daddiego L."/>
            <person name="De Bellis F."/>
            <person name="Dussert S."/>
            <person name="Garsmeur O."/>
            <person name="Gayraud T."/>
            <person name="Guignon V."/>
            <person name="Jahn K."/>
            <person name="Jamilloux V."/>
            <person name="Joet T."/>
            <person name="Labadie K."/>
            <person name="Lan T."/>
            <person name="Leclercq J."/>
            <person name="Lepelley M."/>
            <person name="Leroy T."/>
            <person name="Li L.T."/>
            <person name="Librado P."/>
            <person name="Lopez L."/>
            <person name="Munoz A."/>
            <person name="Noel B."/>
            <person name="Pallavicini A."/>
            <person name="Perrotta G."/>
            <person name="Poncet V."/>
            <person name="Pot D."/>
            <person name="Priyono X."/>
            <person name="Rigoreau M."/>
            <person name="Rouard M."/>
            <person name="Rozas J."/>
            <person name="Tranchant-Dubreuil C."/>
            <person name="VanBuren R."/>
            <person name="Zhang Q."/>
            <person name="Andrade A.C."/>
            <person name="Argout X."/>
            <person name="Bertrand B."/>
            <person name="de Kochko A."/>
            <person name="Graziosi G."/>
            <person name="Henry R.J."/>
            <person name="Jayarama X."/>
            <person name="Ming R."/>
            <person name="Nagai C."/>
            <person name="Rounsley S."/>
            <person name="Sankoff D."/>
            <person name="Giuliano G."/>
            <person name="Albert V.A."/>
            <person name="Wincker P."/>
            <person name="Lashermes P."/>
        </authorList>
    </citation>
    <scope>NUCLEOTIDE SEQUENCE [LARGE SCALE GENOMIC DNA]</scope>
    <source>
        <strain evidence="11">cv. DH200-94</strain>
    </source>
</reference>
<dbReference type="OrthoDB" id="406631at2759"/>